<dbReference type="InterPro" id="IPR020479">
    <property type="entry name" value="HD_metazoa"/>
</dbReference>
<dbReference type="Pfam" id="PF00046">
    <property type="entry name" value="Homeodomain"/>
    <property type="match status" value="1"/>
</dbReference>
<evidence type="ECO:0000256" key="2">
    <source>
        <dbReference type="ARBA" id="ARBA00023125"/>
    </source>
</evidence>
<sequence length="205" mass="22499">MDLRTDRGVLDSSDVAVCRSEEPQKTSFMIEDILAERQCSIDNPGDSITIHTGSDTPLGSGITVGVPGLHYVDFRAGMFYPEWLRVPKNGPGTPGSPPLLSSAGIGVTYCGESVSAGGALLHPSGRDLRSPSLRCRGRKARTVFTDRQLEGLEAKFASQRYLSTPERLELAAALDLSETQVKTWFQNRRMKHKKLLRKVQTTTNH</sequence>
<dbReference type="InParanoid" id="A0A7M7J1C8"/>
<keyword evidence="9" id="KW-1185">Reference proteome</keyword>
<evidence type="ECO:0000256" key="4">
    <source>
        <dbReference type="ARBA" id="ARBA00023242"/>
    </source>
</evidence>
<dbReference type="EnsemblMetazoa" id="XM_022789809">
    <property type="protein sequence ID" value="XP_022645544"/>
    <property type="gene ID" value="LOC111243761"/>
</dbReference>
<dbReference type="InterPro" id="IPR050848">
    <property type="entry name" value="Homeobox_TF"/>
</dbReference>
<keyword evidence="2 5" id="KW-0238">DNA-binding</keyword>
<evidence type="ECO:0000256" key="3">
    <source>
        <dbReference type="ARBA" id="ARBA00023155"/>
    </source>
</evidence>
<reference evidence="8" key="1">
    <citation type="submission" date="2021-01" db="UniProtKB">
        <authorList>
            <consortium name="EnsemblMetazoa"/>
        </authorList>
    </citation>
    <scope>IDENTIFICATION</scope>
</reference>
<dbReference type="AlphaFoldDB" id="A0A7M7J1C8"/>
<dbReference type="Proteomes" id="UP000594260">
    <property type="component" value="Unplaced"/>
</dbReference>
<dbReference type="GO" id="GO:0005634">
    <property type="term" value="C:nucleus"/>
    <property type="evidence" value="ECO:0007669"/>
    <property type="project" value="UniProtKB-SubCell"/>
</dbReference>
<evidence type="ECO:0000256" key="1">
    <source>
        <dbReference type="ARBA" id="ARBA00004123"/>
    </source>
</evidence>
<evidence type="ECO:0000256" key="5">
    <source>
        <dbReference type="PROSITE-ProRule" id="PRU00108"/>
    </source>
</evidence>
<evidence type="ECO:0000256" key="6">
    <source>
        <dbReference type="RuleBase" id="RU000682"/>
    </source>
</evidence>
<protein>
    <recommendedName>
        <fullName evidence="7">Homeobox domain-containing protein</fullName>
    </recommendedName>
</protein>
<dbReference type="PROSITE" id="PS00027">
    <property type="entry name" value="HOMEOBOX_1"/>
    <property type="match status" value="1"/>
</dbReference>
<comment type="subcellular location">
    <subcellularLocation>
        <location evidence="1 5 6">Nucleus</location>
    </subcellularLocation>
</comment>
<dbReference type="PANTHER" id="PTHR24333:SF8">
    <property type="entry name" value="HOMEOBOX PROTEIN CEH-62"/>
    <property type="match status" value="1"/>
</dbReference>
<dbReference type="RefSeq" id="XP_022645544.1">
    <property type="nucleotide sequence ID" value="XM_022789809.1"/>
</dbReference>
<dbReference type="PANTHER" id="PTHR24333">
    <property type="entry name" value="HOMEO BOX HB9 LIKE A-RELATED"/>
    <property type="match status" value="1"/>
</dbReference>
<name>A0A7M7J1C8_VARDE</name>
<dbReference type="GeneID" id="111243761"/>
<dbReference type="OrthoDB" id="6159439at2759"/>
<organism evidence="8 9">
    <name type="scientific">Varroa destructor</name>
    <name type="common">Honeybee mite</name>
    <dbReference type="NCBI Taxonomy" id="109461"/>
    <lineage>
        <taxon>Eukaryota</taxon>
        <taxon>Metazoa</taxon>
        <taxon>Ecdysozoa</taxon>
        <taxon>Arthropoda</taxon>
        <taxon>Chelicerata</taxon>
        <taxon>Arachnida</taxon>
        <taxon>Acari</taxon>
        <taxon>Parasitiformes</taxon>
        <taxon>Mesostigmata</taxon>
        <taxon>Gamasina</taxon>
        <taxon>Dermanyssoidea</taxon>
        <taxon>Varroidae</taxon>
        <taxon>Varroa</taxon>
    </lineage>
</organism>
<dbReference type="PROSITE" id="PS50071">
    <property type="entry name" value="HOMEOBOX_2"/>
    <property type="match status" value="1"/>
</dbReference>
<keyword evidence="3 5" id="KW-0371">Homeobox</keyword>
<dbReference type="InterPro" id="IPR009057">
    <property type="entry name" value="Homeodomain-like_sf"/>
</dbReference>
<dbReference type="GO" id="GO:0003677">
    <property type="term" value="F:DNA binding"/>
    <property type="evidence" value="ECO:0007669"/>
    <property type="project" value="UniProtKB-UniRule"/>
</dbReference>
<evidence type="ECO:0000259" key="7">
    <source>
        <dbReference type="PROSITE" id="PS50071"/>
    </source>
</evidence>
<feature type="domain" description="Homeobox" evidence="7">
    <location>
        <begin position="135"/>
        <end position="195"/>
    </location>
</feature>
<dbReference type="KEGG" id="vde:111243761"/>
<evidence type="ECO:0000313" key="8">
    <source>
        <dbReference type="EnsemblMetazoa" id="XP_022645544"/>
    </source>
</evidence>
<dbReference type="InterPro" id="IPR001356">
    <property type="entry name" value="HD"/>
</dbReference>
<keyword evidence="4 5" id="KW-0539">Nucleus</keyword>
<dbReference type="Gene3D" id="1.10.10.60">
    <property type="entry name" value="Homeodomain-like"/>
    <property type="match status" value="1"/>
</dbReference>
<dbReference type="SUPFAM" id="SSF46689">
    <property type="entry name" value="Homeodomain-like"/>
    <property type="match status" value="1"/>
</dbReference>
<dbReference type="GO" id="GO:0000981">
    <property type="term" value="F:DNA-binding transcription factor activity, RNA polymerase II-specific"/>
    <property type="evidence" value="ECO:0007669"/>
    <property type="project" value="InterPro"/>
</dbReference>
<proteinExistence type="predicted"/>
<dbReference type="CDD" id="cd00086">
    <property type="entry name" value="homeodomain"/>
    <property type="match status" value="1"/>
</dbReference>
<evidence type="ECO:0000313" key="9">
    <source>
        <dbReference type="Proteomes" id="UP000594260"/>
    </source>
</evidence>
<dbReference type="InterPro" id="IPR017970">
    <property type="entry name" value="Homeobox_CS"/>
</dbReference>
<feature type="DNA-binding region" description="Homeobox" evidence="5">
    <location>
        <begin position="137"/>
        <end position="196"/>
    </location>
</feature>
<accession>A0A7M7J1C8</accession>
<dbReference type="PRINTS" id="PR00024">
    <property type="entry name" value="HOMEOBOX"/>
</dbReference>
<dbReference type="SMART" id="SM00389">
    <property type="entry name" value="HOX"/>
    <property type="match status" value="1"/>
</dbReference>